<dbReference type="EMBL" id="LR031872">
    <property type="protein sequence ID" value="VDD01428.1"/>
    <property type="molecule type" value="Genomic_DNA"/>
</dbReference>
<gene>
    <name evidence="1" type="ORF">BOLC3T21531H</name>
</gene>
<organism evidence="1">
    <name type="scientific">Brassica oleracea</name>
    <name type="common">Wild cabbage</name>
    <dbReference type="NCBI Taxonomy" id="3712"/>
    <lineage>
        <taxon>Eukaryota</taxon>
        <taxon>Viridiplantae</taxon>
        <taxon>Streptophyta</taxon>
        <taxon>Embryophyta</taxon>
        <taxon>Tracheophyta</taxon>
        <taxon>Spermatophyta</taxon>
        <taxon>Magnoliopsida</taxon>
        <taxon>eudicotyledons</taxon>
        <taxon>Gunneridae</taxon>
        <taxon>Pentapetalae</taxon>
        <taxon>rosids</taxon>
        <taxon>malvids</taxon>
        <taxon>Brassicales</taxon>
        <taxon>Brassicaceae</taxon>
        <taxon>Brassiceae</taxon>
        <taxon>Brassica</taxon>
    </lineage>
</organism>
<dbReference type="AlphaFoldDB" id="A0A3P6BEK4"/>
<proteinExistence type="predicted"/>
<reference evidence="1" key="1">
    <citation type="submission" date="2018-11" db="EMBL/GenBank/DDBJ databases">
        <authorList>
            <consortium name="Genoscope - CEA"/>
            <person name="William W."/>
        </authorList>
    </citation>
    <scope>NUCLEOTIDE SEQUENCE</scope>
</reference>
<sequence>MSATLKISQKVRKIYQHISPSLSMGYYNSLRLLLTVILLKSKLVQSVGLILY</sequence>
<name>A0A3P6BEK4_BRAOL</name>
<accession>A0A3P6BEK4</accession>
<evidence type="ECO:0000313" key="1">
    <source>
        <dbReference type="EMBL" id="VDD01428.1"/>
    </source>
</evidence>
<protein>
    <submittedName>
        <fullName evidence="1">Uncharacterized protein</fullName>
    </submittedName>
</protein>